<dbReference type="KEGG" id="cci:CC1G_10996"/>
<dbReference type="InParanoid" id="A8P723"/>
<reference evidence="2 3" key="1">
    <citation type="journal article" date="2010" name="Proc. Natl. Acad. Sci. U.S.A.">
        <title>Insights into evolution of multicellular fungi from the assembled chromosomes of the mushroom Coprinopsis cinerea (Coprinus cinereus).</title>
        <authorList>
            <person name="Stajich J.E."/>
            <person name="Wilke S.K."/>
            <person name="Ahren D."/>
            <person name="Au C.H."/>
            <person name="Birren B.W."/>
            <person name="Borodovsky M."/>
            <person name="Burns C."/>
            <person name="Canback B."/>
            <person name="Casselton L.A."/>
            <person name="Cheng C.K."/>
            <person name="Deng J."/>
            <person name="Dietrich F.S."/>
            <person name="Fargo D.C."/>
            <person name="Farman M.L."/>
            <person name="Gathman A.C."/>
            <person name="Goldberg J."/>
            <person name="Guigo R."/>
            <person name="Hoegger P.J."/>
            <person name="Hooker J.B."/>
            <person name="Huggins A."/>
            <person name="James T.Y."/>
            <person name="Kamada T."/>
            <person name="Kilaru S."/>
            <person name="Kodira C."/>
            <person name="Kues U."/>
            <person name="Kupfer D."/>
            <person name="Kwan H.S."/>
            <person name="Lomsadze A."/>
            <person name="Li W."/>
            <person name="Lilly W.W."/>
            <person name="Ma L.J."/>
            <person name="Mackey A.J."/>
            <person name="Manning G."/>
            <person name="Martin F."/>
            <person name="Muraguchi H."/>
            <person name="Natvig D.O."/>
            <person name="Palmerini H."/>
            <person name="Ramesh M.A."/>
            <person name="Rehmeyer C.J."/>
            <person name="Roe B.A."/>
            <person name="Shenoy N."/>
            <person name="Stanke M."/>
            <person name="Ter-Hovhannisyan V."/>
            <person name="Tunlid A."/>
            <person name="Velagapudi R."/>
            <person name="Vision T.J."/>
            <person name="Zeng Q."/>
            <person name="Zolan M.E."/>
            <person name="Pukkila P.J."/>
        </authorList>
    </citation>
    <scope>NUCLEOTIDE SEQUENCE [LARGE SCALE GENOMIC DNA]</scope>
    <source>
        <strain evidence="3">Okayama-7 / 130 / ATCC MYA-4618 / FGSC 9003</strain>
    </source>
</reference>
<evidence type="ECO:0000256" key="1">
    <source>
        <dbReference type="SAM" id="Phobius"/>
    </source>
</evidence>
<dbReference type="VEuPathDB" id="FungiDB:CC1G_10996"/>
<evidence type="ECO:0000313" key="2">
    <source>
        <dbReference type="EMBL" id="EAU82537.2"/>
    </source>
</evidence>
<proteinExistence type="predicted"/>
<keyword evidence="1" id="KW-0472">Membrane</keyword>
<sequence>MYLQVYIFAQRRRWVGRYLKVQHVVSTCIIYGLAIAITIRSTYTISPFSDMRCIPQNVEMVPIGAAYATAMWPGSALIAITLWLMFYKYRFTRGRMITALLRDGLIHLYGAIDPKWHFSTFPSVA</sequence>
<keyword evidence="1" id="KW-0812">Transmembrane</keyword>
<dbReference type="EMBL" id="AACS02000005">
    <property type="protein sequence ID" value="EAU82537.2"/>
    <property type="molecule type" value="Genomic_DNA"/>
</dbReference>
<keyword evidence="3" id="KW-1185">Reference proteome</keyword>
<evidence type="ECO:0000313" key="3">
    <source>
        <dbReference type="Proteomes" id="UP000001861"/>
    </source>
</evidence>
<dbReference type="HOGENOM" id="CLU_1992516_0_0_1"/>
<name>A8P723_COPC7</name>
<keyword evidence="1" id="KW-1133">Transmembrane helix</keyword>
<gene>
    <name evidence="2" type="ORF">CC1G_10996</name>
</gene>
<feature type="transmembrane region" description="Helical" evidence="1">
    <location>
        <begin position="21"/>
        <end position="43"/>
    </location>
</feature>
<feature type="transmembrane region" description="Helical" evidence="1">
    <location>
        <begin position="63"/>
        <end position="86"/>
    </location>
</feature>
<accession>A8P723</accession>
<dbReference type="RefSeq" id="XP_001839274.2">
    <property type="nucleotide sequence ID" value="XM_001839222.2"/>
</dbReference>
<dbReference type="OrthoDB" id="3350812at2759"/>
<protein>
    <submittedName>
        <fullName evidence="2">Uncharacterized protein</fullName>
    </submittedName>
</protein>
<dbReference type="Proteomes" id="UP000001861">
    <property type="component" value="Unassembled WGS sequence"/>
</dbReference>
<dbReference type="GeneID" id="6015886"/>
<dbReference type="AlphaFoldDB" id="A8P723"/>
<organism evidence="2 3">
    <name type="scientific">Coprinopsis cinerea (strain Okayama-7 / 130 / ATCC MYA-4618 / FGSC 9003)</name>
    <name type="common">Inky cap fungus</name>
    <name type="synonym">Hormographiella aspergillata</name>
    <dbReference type="NCBI Taxonomy" id="240176"/>
    <lineage>
        <taxon>Eukaryota</taxon>
        <taxon>Fungi</taxon>
        <taxon>Dikarya</taxon>
        <taxon>Basidiomycota</taxon>
        <taxon>Agaricomycotina</taxon>
        <taxon>Agaricomycetes</taxon>
        <taxon>Agaricomycetidae</taxon>
        <taxon>Agaricales</taxon>
        <taxon>Agaricineae</taxon>
        <taxon>Psathyrellaceae</taxon>
        <taxon>Coprinopsis</taxon>
    </lineage>
</organism>
<comment type="caution">
    <text evidence="2">The sequence shown here is derived from an EMBL/GenBank/DDBJ whole genome shotgun (WGS) entry which is preliminary data.</text>
</comment>